<dbReference type="STRING" id="42155.A0A0R3RB04"/>
<dbReference type="Gene3D" id="3.30.70.270">
    <property type="match status" value="1"/>
</dbReference>
<protein>
    <submittedName>
        <fullName evidence="5">Reverse transcriptase domain-containing protein</fullName>
    </submittedName>
</protein>
<keyword evidence="1" id="KW-0472">Membrane</keyword>
<sequence>MWCFIDETIHLSHLTNLVNTSFGWMLAGTHYADWLDDNFLPSFFVSPQSVENLWRLEILGIEPINSAVVRDEIHALEIFFKNISVVDQRYQIRWLYRWDKPNLADNFNVAFKRLQGQMKKLAEQIDFYDRYNQYFLNLLDLGMIEECTLEASGDLLHYLPHKGILDMLKSTPFRAVFDASSHAKGKMSLNDIMYKGTNFLANILTIFFNFQQKDVAVVADIKKAFHQISLHPSDRDDVAVVADIKKAFHQISLHPSDRDVTRFLWIKNPNQPLTRENLIVFRFTRVPFGIVTSPFILAATLLYHFQKTDYQFYEKFAKHFYVDNLVTSVTSSEEALALYERANKIFQEVSMQLAQWGSNEPSVRQHFDENHRLEKDDTTVLGLDWNMSKDFLAIHKKKPKGEISTKRKFLQYMSSIYDPVGWFAPSLVSARGFLKYLWELDLTWDENFSADLKETAE</sequence>
<feature type="transmembrane region" description="Helical" evidence="1">
    <location>
        <begin position="286"/>
        <end position="305"/>
    </location>
</feature>
<dbReference type="PANTHER" id="PTHR47331">
    <property type="entry name" value="PHD-TYPE DOMAIN-CONTAINING PROTEIN"/>
    <property type="match status" value="1"/>
</dbReference>
<dbReference type="PANTHER" id="PTHR47331:SF5">
    <property type="entry name" value="RIBONUCLEASE H"/>
    <property type="match status" value="1"/>
</dbReference>
<evidence type="ECO:0000313" key="5">
    <source>
        <dbReference type="WBParaSite" id="BTMF_0001722001-mRNA-1"/>
    </source>
</evidence>
<dbReference type="InterPro" id="IPR043128">
    <property type="entry name" value="Rev_trsase/Diguanyl_cyclase"/>
</dbReference>
<keyword evidence="4" id="KW-1185">Reference proteome</keyword>
<organism evidence="5">
    <name type="scientific">Brugia timori</name>
    <dbReference type="NCBI Taxonomy" id="42155"/>
    <lineage>
        <taxon>Eukaryota</taxon>
        <taxon>Metazoa</taxon>
        <taxon>Ecdysozoa</taxon>
        <taxon>Nematoda</taxon>
        <taxon>Chromadorea</taxon>
        <taxon>Rhabditida</taxon>
        <taxon>Spirurina</taxon>
        <taxon>Spiruromorpha</taxon>
        <taxon>Filarioidea</taxon>
        <taxon>Onchocercidae</taxon>
        <taxon>Brugia</taxon>
    </lineage>
</organism>
<feature type="domain" description="Reverse transcriptase" evidence="2">
    <location>
        <begin position="236"/>
        <end position="353"/>
    </location>
</feature>
<dbReference type="Proteomes" id="UP000280834">
    <property type="component" value="Unassembled WGS sequence"/>
</dbReference>
<evidence type="ECO:0000259" key="2">
    <source>
        <dbReference type="Pfam" id="PF00078"/>
    </source>
</evidence>
<name>A0A0R3RB04_9BILA</name>
<reference evidence="3 4" key="2">
    <citation type="submission" date="2018-11" db="EMBL/GenBank/DDBJ databases">
        <authorList>
            <consortium name="Pathogen Informatics"/>
        </authorList>
    </citation>
    <scope>NUCLEOTIDE SEQUENCE [LARGE SCALE GENOMIC DNA]</scope>
</reference>
<dbReference type="AlphaFoldDB" id="A0A0R3RB04"/>
<dbReference type="SUPFAM" id="SSF56672">
    <property type="entry name" value="DNA/RNA polymerases"/>
    <property type="match status" value="2"/>
</dbReference>
<reference evidence="5" key="1">
    <citation type="submission" date="2017-02" db="UniProtKB">
        <authorList>
            <consortium name="WormBaseParasite"/>
        </authorList>
    </citation>
    <scope>IDENTIFICATION</scope>
</reference>
<evidence type="ECO:0000256" key="1">
    <source>
        <dbReference type="SAM" id="Phobius"/>
    </source>
</evidence>
<gene>
    <name evidence="3" type="ORF">BTMF_LOCUS15189</name>
</gene>
<dbReference type="InterPro" id="IPR000477">
    <property type="entry name" value="RT_dom"/>
</dbReference>
<keyword evidence="1" id="KW-1133">Transmembrane helix</keyword>
<evidence type="ECO:0000313" key="3">
    <source>
        <dbReference type="EMBL" id="VDO52877.1"/>
    </source>
</evidence>
<dbReference type="Pfam" id="PF05380">
    <property type="entry name" value="Peptidase_A17"/>
    <property type="match status" value="1"/>
</dbReference>
<dbReference type="Gene3D" id="3.10.10.10">
    <property type="entry name" value="HIV Type 1 Reverse Transcriptase, subunit A, domain 1"/>
    <property type="match status" value="1"/>
</dbReference>
<dbReference type="InterPro" id="IPR008042">
    <property type="entry name" value="Retrotrans_Pao"/>
</dbReference>
<dbReference type="Pfam" id="PF00078">
    <property type="entry name" value="RVT_1"/>
    <property type="match status" value="1"/>
</dbReference>
<evidence type="ECO:0000313" key="4">
    <source>
        <dbReference type="Proteomes" id="UP000280834"/>
    </source>
</evidence>
<dbReference type="InterPro" id="IPR043502">
    <property type="entry name" value="DNA/RNA_pol_sf"/>
</dbReference>
<dbReference type="EMBL" id="UZAG01022209">
    <property type="protein sequence ID" value="VDO52877.1"/>
    <property type="molecule type" value="Genomic_DNA"/>
</dbReference>
<dbReference type="WBParaSite" id="BTMF_0001722001-mRNA-1">
    <property type="protein sequence ID" value="BTMF_0001722001-mRNA-1"/>
    <property type="gene ID" value="BTMF_0001722001"/>
</dbReference>
<accession>A0A0R3RB04</accession>
<keyword evidence="1" id="KW-0812">Transmembrane</keyword>
<proteinExistence type="predicted"/>